<evidence type="ECO:0000313" key="3">
    <source>
        <dbReference type="Proteomes" id="UP000593915"/>
    </source>
</evidence>
<feature type="chain" id="PRO_5032844776" evidence="1">
    <location>
        <begin position="19"/>
        <end position="228"/>
    </location>
</feature>
<dbReference type="InterPro" id="IPR026906">
    <property type="entry name" value="LRR_5"/>
</dbReference>
<name>A0A7S6WQZ2_9SPIR</name>
<dbReference type="RefSeq" id="WP_194077282.1">
    <property type="nucleotide sequence ID" value="NZ_CP061839.1"/>
</dbReference>
<dbReference type="Gene3D" id="3.80.10.10">
    <property type="entry name" value="Ribonuclease Inhibitor"/>
    <property type="match status" value="1"/>
</dbReference>
<dbReference type="InterPro" id="IPR032675">
    <property type="entry name" value="LRR_dom_sf"/>
</dbReference>
<dbReference type="Pfam" id="PF13306">
    <property type="entry name" value="LRR_5"/>
    <property type="match status" value="1"/>
</dbReference>
<proteinExistence type="predicted"/>
<gene>
    <name evidence="2" type="ORF">IFE08_05035</name>
</gene>
<dbReference type="EMBL" id="CP061839">
    <property type="protein sequence ID" value="QOW61739.1"/>
    <property type="molecule type" value="Genomic_DNA"/>
</dbReference>
<organism evidence="2 3">
    <name type="scientific">Treponema pedis</name>
    <dbReference type="NCBI Taxonomy" id="409322"/>
    <lineage>
        <taxon>Bacteria</taxon>
        <taxon>Pseudomonadati</taxon>
        <taxon>Spirochaetota</taxon>
        <taxon>Spirochaetia</taxon>
        <taxon>Spirochaetales</taxon>
        <taxon>Treponemataceae</taxon>
        <taxon>Treponema</taxon>
    </lineage>
</organism>
<evidence type="ECO:0000256" key="1">
    <source>
        <dbReference type="SAM" id="SignalP"/>
    </source>
</evidence>
<accession>A0A7S6WQZ2</accession>
<protein>
    <submittedName>
        <fullName evidence="2">Leucine-rich repeat protein</fullName>
    </submittedName>
</protein>
<sequence>MKKILFMACLTAMVFVGASCTGKEGASSAKPLPADYFSYTLTDDGKGIVIQGFSSKVNDEFTEKLSNGYRRPTFSVLNIPSEIEGLPVKCIFTGNGLSLRGGAPWDSVIIPDGVTLESGSGSSPTIFTKKLILGKNVQFPYSYVFSHLEEFVVPESVTELGWYFYGTFTTAVIPDRIKEINRSVFSYCNNLKEITFPDGIKIGEHASFPMETLSVKTQQRLRELGYKK</sequence>
<feature type="signal peptide" evidence="1">
    <location>
        <begin position="1"/>
        <end position="18"/>
    </location>
</feature>
<keyword evidence="1" id="KW-0732">Signal</keyword>
<dbReference type="AlphaFoldDB" id="A0A7S6WQZ2"/>
<dbReference type="PROSITE" id="PS51257">
    <property type="entry name" value="PROKAR_LIPOPROTEIN"/>
    <property type="match status" value="1"/>
</dbReference>
<reference evidence="2 3" key="1">
    <citation type="submission" date="2020-09" db="EMBL/GenBank/DDBJ databases">
        <title>Characterization of Treponema spp. from bovine digital dermatitis in Korea.</title>
        <authorList>
            <person name="Espiritu H.M."/>
            <person name="Cho Y.I."/>
            <person name="Mamuad L."/>
        </authorList>
    </citation>
    <scope>NUCLEOTIDE SEQUENCE [LARGE SCALE GENOMIC DNA]</scope>
    <source>
        <strain evidence="2 3">KS1</strain>
    </source>
</reference>
<dbReference type="Proteomes" id="UP000593915">
    <property type="component" value="Chromosome"/>
</dbReference>
<evidence type="ECO:0000313" key="2">
    <source>
        <dbReference type="EMBL" id="QOW61739.1"/>
    </source>
</evidence>